<dbReference type="EMBL" id="AE008384">
    <property type="protein sequence ID" value="AAM30252.1"/>
    <property type="molecule type" value="Genomic_DNA"/>
</dbReference>
<organism evidence="1 2">
    <name type="scientific">Methanosarcina mazei (strain ATCC BAA-159 / DSM 3647 / Goe1 / Go1 / JCM 11833 / OCM 88)</name>
    <name type="common">Methanosarcina frisia</name>
    <dbReference type="NCBI Taxonomy" id="192952"/>
    <lineage>
        <taxon>Archaea</taxon>
        <taxon>Methanobacteriati</taxon>
        <taxon>Methanobacteriota</taxon>
        <taxon>Stenosarchaea group</taxon>
        <taxon>Methanomicrobia</taxon>
        <taxon>Methanosarcinales</taxon>
        <taxon>Methanosarcinaceae</taxon>
        <taxon>Methanosarcina</taxon>
    </lineage>
</organism>
<evidence type="ECO:0000313" key="2">
    <source>
        <dbReference type="Proteomes" id="UP000000595"/>
    </source>
</evidence>
<reference evidence="1 2" key="1">
    <citation type="journal article" date="2002" name="J. Mol. Microbiol. Biotechnol.">
        <title>The genome of Methanosarcina mazei: evidence for lateral gene transfer between Bacteria and Archaea.</title>
        <authorList>
            <person name="Deppenmeier U."/>
            <person name="Johann A."/>
            <person name="Hartsch T."/>
            <person name="Merkl R."/>
            <person name="Schmitz R.A."/>
            <person name="Martinez-Arias R."/>
            <person name="Henne A."/>
            <person name="Wiezer A."/>
            <person name="Baumer S."/>
            <person name="Jacobi C."/>
            <person name="Bruggemann H."/>
            <person name="Lienard T."/>
            <person name="Christmann A."/>
            <person name="Bomeke M."/>
            <person name="Steckel S."/>
            <person name="Bhattacharyya A."/>
            <person name="Lykidis A."/>
            <person name="Overbeek R."/>
            <person name="Klenk H.P."/>
            <person name="Gunsalus R.P."/>
            <person name="Fritz H.J."/>
            <person name="Gottschalk G."/>
        </authorList>
    </citation>
    <scope>NUCLEOTIDE SEQUENCE [LARGE SCALE GENOMIC DNA]</scope>
    <source>
        <strain evidence="2">ATCC BAA-159 / DSM 3647 / Goe1 / Go1 / JCM 11833 / OCM 88</strain>
    </source>
</reference>
<sequence>MEKCFNPCFNGSCSRI</sequence>
<accession>Q8PZD8</accession>
<protein>
    <submittedName>
        <fullName evidence="1">Uncharacterized protein</fullName>
    </submittedName>
</protein>
<dbReference type="AlphaFoldDB" id="Q8PZD8"/>
<dbReference type="Proteomes" id="UP000000595">
    <property type="component" value="Chromosome"/>
</dbReference>
<evidence type="ECO:0000313" key="1">
    <source>
        <dbReference type="EMBL" id="AAM30252.1"/>
    </source>
</evidence>
<gene>
    <name evidence="1" type="ordered locus">MM_0556</name>
</gene>
<proteinExistence type="predicted"/>
<name>Q8PZD8_METMA</name>
<dbReference type="KEGG" id="mma:MM_0556"/>
<dbReference type="HOGENOM" id="CLU_3432956_0_0_2"/>